<proteinExistence type="predicted"/>
<dbReference type="EMBL" id="CACVKT020007055">
    <property type="protein sequence ID" value="CAC5405065.1"/>
    <property type="molecule type" value="Genomic_DNA"/>
</dbReference>
<name>A0A6J8DAF3_MYTCO</name>
<keyword evidence="2" id="KW-1185">Reference proteome</keyword>
<evidence type="ECO:0000313" key="2">
    <source>
        <dbReference type="Proteomes" id="UP000507470"/>
    </source>
</evidence>
<reference evidence="1 2" key="1">
    <citation type="submission" date="2020-06" db="EMBL/GenBank/DDBJ databases">
        <authorList>
            <person name="Li R."/>
            <person name="Bekaert M."/>
        </authorList>
    </citation>
    <scope>NUCLEOTIDE SEQUENCE [LARGE SCALE GENOMIC DNA]</scope>
    <source>
        <strain evidence="2">wild</strain>
    </source>
</reference>
<organism evidence="1 2">
    <name type="scientific">Mytilus coruscus</name>
    <name type="common">Sea mussel</name>
    <dbReference type="NCBI Taxonomy" id="42192"/>
    <lineage>
        <taxon>Eukaryota</taxon>
        <taxon>Metazoa</taxon>
        <taxon>Spiralia</taxon>
        <taxon>Lophotrochozoa</taxon>
        <taxon>Mollusca</taxon>
        <taxon>Bivalvia</taxon>
        <taxon>Autobranchia</taxon>
        <taxon>Pteriomorphia</taxon>
        <taxon>Mytilida</taxon>
        <taxon>Mytiloidea</taxon>
        <taxon>Mytilidae</taxon>
        <taxon>Mytilinae</taxon>
        <taxon>Mytilus</taxon>
    </lineage>
</organism>
<dbReference type="AlphaFoldDB" id="A0A6J8DAF3"/>
<sequence length="239" mass="28152">MSEYCFDTKTATILHSLLQVVQDLQHRFVKFEQQMEKITVMQSTVNLLVEKVNYVEKHLECAMNRSNEIEGSVENIGHVMHKEVDRCKENISNITTLETAVLQYKDHSEKIDSKLRNMEDDATELKWRSLKTNLIFTGIQFHPEENTEDKLNSFIKQKLNIDKRVNFVCVHRFGKRGRRGDGNENVHDVLSFIQRRNITQQYERSTNEPQISQLERFPRVQTRFDYQTIKNADDSGRNT</sequence>
<accession>A0A6J8DAF3</accession>
<gene>
    <name evidence="1" type="ORF">MCOR_38789</name>
</gene>
<dbReference type="Proteomes" id="UP000507470">
    <property type="component" value="Unassembled WGS sequence"/>
</dbReference>
<protein>
    <submittedName>
        <fullName evidence="1">Uncharacterized protein</fullName>
    </submittedName>
</protein>
<evidence type="ECO:0000313" key="1">
    <source>
        <dbReference type="EMBL" id="CAC5405065.1"/>
    </source>
</evidence>